<proteinExistence type="predicted"/>
<comment type="caution">
    <text evidence="1">The sequence shown here is derived from an EMBL/GenBank/DDBJ whole genome shotgun (WGS) entry which is preliminary data.</text>
</comment>
<evidence type="ECO:0000313" key="1">
    <source>
        <dbReference type="EMBL" id="NKY60432.1"/>
    </source>
</evidence>
<reference evidence="1 2" key="1">
    <citation type="submission" date="2020-04" db="EMBL/GenBank/DDBJ databases">
        <title>MicrobeNet Type strains.</title>
        <authorList>
            <person name="Nicholson A.C."/>
        </authorList>
    </citation>
    <scope>NUCLEOTIDE SEQUENCE [LARGE SCALE GENOMIC DNA]</scope>
    <source>
        <strain evidence="1 2">JCM 3332</strain>
    </source>
</reference>
<gene>
    <name evidence="1" type="ORF">HGA15_30705</name>
</gene>
<protein>
    <submittedName>
        <fullName evidence="1">Uncharacterized protein</fullName>
    </submittedName>
</protein>
<accession>A0A846YT27</accession>
<dbReference type="EMBL" id="JAAXOT010000022">
    <property type="protein sequence ID" value="NKY60432.1"/>
    <property type="molecule type" value="Genomic_DNA"/>
</dbReference>
<name>A0A846YT27_9NOCA</name>
<dbReference type="AlphaFoldDB" id="A0A846YT27"/>
<organism evidence="1 2">
    <name type="scientific">Nocardia flavorosea</name>
    <dbReference type="NCBI Taxonomy" id="53429"/>
    <lineage>
        <taxon>Bacteria</taxon>
        <taxon>Bacillati</taxon>
        <taxon>Actinomycetota</taxon>
        <taxon>Actinomycetes</taxon>
        <taxon>Mycobacteriales</taxon>
        <taxon>Nocardiaceae</taxon>
        <taxon>Nocardia</taxon>
    </lineage>
</organism>
<keyword evidence="2" id="KW-1185">Reference proteome</keyword>
<sequence>MSDHIERETAEHWVRDDLERVCWIFGHSEDTAAWVADTFAPLASQILARQVQTEIGHMEAAA</sequence>
<evidence type="ECO:0000313" key="2">
    <source>
        <dbReference type="Proteomes" id="UP000570678"/>
    </source>
</evidence>
<dbReference type="Proteomes" id="UP000570678">
    <property type="component" value="Unassembled WGS sequence"/>
</dbReference>
<dbReference type="RefSeq" id="WP_062979988.1">
    <property type="nucleotide sequence ID" value="NZ_JAAXOT010000022.1"/>
</dbReference>